<dbReference type="Gene3D" id="2.10.25.30">
    <property type="entry name" value="EGF-like, alliinase"/>
    <property type="match status" value="1"/>
</dbReference>
<dbReference type="GO" id="GO:0008483">
    <property type="term" value="F:transaminase activity"/>
    <property type="evidence" value="ECO:0007669"/>
    <property type="project" value="UniProtKB-KW"/>
</dbReference>
<dbReference type="InterPro" id="IPR006948">
    <property type="entry name" value="Alliinase_C"/>
</dbReference>
<keyword evidence="4" id="KW-0663">Pyridoxal phosphate</keyword>
<feature type="transmembrane region" description="Helical" evidence="5">
    <location>
        <begin position="12"/>
        <end position="30"/>
    </location>
</feature>
<proteinExistence type="inferred from homology"/>
<dbReference type="GeneID" id="113711601"/>
<dbReference type="InterPro" id="IPR015422">
    <property type="entry name" value="PyrdxlP-dep_Trfase_small"/>
</dbReference>
<keyword evidence="3" id="KW-0032">Aminotransferase</keyword>
<sequence>MEKQYLSLTYKFFLVWSVSLNFLLFSLVISRNSELSWSKKAAAEAEAAASVSCSGHGSAYLDGLVLDGGKPVCECNGCYTGHDCSELIPDCIADADSGNPTFLEPFWRKNAASSATMVAGWHRMGYEFEDGSLTSKELEKQIRKLHATAGNAITDGKYIVFGGGSTQLLSAAVNALSSKVSSSPTKVVASVPYYPVYKSQTELFKSMNFNFSGDTMSWKRSSNSSMNFIEFVTSPNNPDGQLKTAILRGPNAKQIHDLAYYWPHYTSIPSPIDEDLMIFTLSKLTGHAGSRLGWAVIKDENVYDRMVNYIDLNTYGIARETQLRASKLLNVVLQGDGRNFFDFGYETMKLRWQKLRKILSASSKRFSIQELKPHYCTFSSEIRSPAPAFAWIKCNEEEEKDCHAVLRAAKILGRRGRVFGANSSYVRLSLVNSKDEFNLLMHRLEMLVFEEATNSVVEFTLGDNEMRNRYYVPRNGTSASGKDTCESIEVAQINTQTCAAQ</sequence>
<dbReference type="Pfam" id="PF04864">
    <property type="entry name" value="Alliinase_C"/>
    <property type="match status" value="1"/>
</dbReference>
<dbReference type="Gene3D" id="3.40.640.10">
    <property type="entry name" value="Type I PLP-dependent aspartate aminotransferase-like (Major domain)"/>
    <property type="match status" value="1"/>
</dbReference>
<dbReference type="RefSeq" id="XP_027090562.1">
    <property type="nucleotide sequence ID" value="XM_027234761.1"/>
</dbReference>
<dbReference type="InterPro" id="IPR015421">
    <property type="entry name" value="PyrdxlP-dep_Trfase_major"/>
</dbReference>
<dbReference type="GO" id="GO:0016846">
    <property type="term" value="F:carbon-sulfur lyase activity"/>
    <property type="evidence" value="ECO:0007669"/>
    <property type="project" value="InterPro"/>
</dbReference>
<keyword evidence="8" id="KW-1185">Reference proteome</keyword>
<name>A0A6P6ULG0_COFAR</name>
<dbReference type="AlphaFoldDB" id="A0A6P6ULG0"/>
<dbReference type="SUPFAM" id="SSF53383">
    <property type="entry name" value="PLP-dependent transferases"/>
    <property type="match status" value="1"/>
</dbReference>
<evidence type="ECO:0000259" key="7">
    <source>
        <dbReference type="Pfam" id="PF04864"/>
    </source>
</evidence>
<dbReference type="Proteomes" id="UP001652660">
    <property type="component" value="Chromosome 10e"/>
</dbReference>
<reference evidence="8" key="1">
    <citation type="journal article" date="2025" name="Foods">
        <title>Unveiling the Microbial Signatures of Arabica Coffee Cherries: Insights into Ripeness Specific Diversity, Functional Traits, and Implications for Quality and Safety.</title>
        <authorList>
            <consortium name="RefSeq"/>
            <person name="Tenea G.N."/>
            <person name="Cifuentes V."/>
            <person name="Reyes P."/>
            <person name="Cevallos-Vallejos M."/>
        </authorList>
    </citation>
    <scope>NUCLEOTIDE SEQUENCE [LARGE SCALE GENOMIC DNA]</scope>
</reference>
<feature type="domain" description="Alliinase C-terminal" evidence="7">
    <location>
        <begin position="93"/>
        <end position="447"/>
    </location>
</feature>
<dbReference type="InterPro" id="IPR006947">
    <property type="entry name" value="EGF_alliinase"/>
</dbReference>
<evidence type="ECO:0000313" key="9">
    <source>
        <dbReference type="RefSeq" id="XP_027090562.1"/>
    </source>
</evidence>
<dbReference type="OrthoDB" id="2020362at2759"/>
<dbReference type="Pfam" id="PF04863">
    <property type="entry name" value="EGF_alliinase"/>
    <property type="match status" value="1"/>
</dbReference>
<dbReference type="GO" id="GO:0006520">
    <property type="term" value="P:amino acid metabolic process"/>
    <property type="evidence" value="ECO:0007669"/>
    <property type="project" value="TreeGrafter"/>
</dbReference>
<organism evidence="8 9">
    <name type="scientific">Coffea arabica</name>
    <name type="common">Arabian coffee</name>
    <dbReference type="NCBI Taxonomy" id="13443"/>
    <lineage>
        <taxon>Eukaryota</taxon>
        <taxon>Viridiplantae</taxon>
        <taxon>Streptophyta</taxon>
        <taxon>Embryophyta</taxon>
        <taxon>Tracheophyta</taxon>
        <taxon>Spermatophyta</taxon>
        <taxon>Magnoliopsida</taxon>
        <taxon>eudicotyledons</taxon>
        <taxon>Gunneridae</taxon>
        <taxon>Pentapetalae</taxon>
        <taxon>asterids</taxon>
        <taxon>lamiids</taxon>
        <taxon>Gentianales</taxon>
        <taxon>Rubiaceae</taxon>
        <taxon>Ixoroideae</taxon>
        <taxon>Gardenieae complex</taxon>
        <taxon>Bertiereae - Coffeeae clade</taxon>
        <taxon>Coffeeae</taxon>
        <taxon>Coffea</taxon>
    </lineage>
</organism>
<gene>
    <name evidence="9" type="primary">LOC113711601</name>
</gene>
<evidence type="ECO:0000313" key="8">
    <source>
        <dbReference type="Proteomes" id="UP001652660"/>
    </source>
</evidence>
<evidence type="ECO:0000256" key="2">
    <source>
        <dbReference type="ARBA" id="ARBA00006312"/>
    </source>
</evidence>
<evidence type="ECO:0000256" key="1">
    <source>
        <dbReference type="ARBA" id="ARBA00001933"/>
    </source>
</evidence>
<dbReference type="PANTHER" id="PTHR43795">
    <property type="entry name" value="BIFUNCTIONAL ASPARTATE AMINOTRANSFERASE AND GLUTAMATE/ASPARTATE-PREPHENATE AMINOTRANSFERASE-RELATED"/>
    <property type="match status" value="1"/>
</dbReference>
<feature type="domain" description="Alliinase EGF-like" evidence="6">
    <location>
        <begin position="36"/>
        <end position="91"/>
    </location>
</feature>
<keyword evidence="5" id="KW-0812">Transmembrane</keyword>
<reference evidence="9" key="2">
    <citation type="submission" date="2025-08" db="UniProtKB">
        <authorList>
            <consortium name="RefSeq"/>
        </authorList>
    </citation>
    <scope>IDENTIFICATION</scope>
    <source>
        <tissue evidence="9">Leaves</tissue>
    </source>
</reference>
<dbReference type="PANTHER" id="PTHR43795:SF56">
    <property type="entry name" value="TRYPTOPHAN AMINOTRANSFERASE-RELATED PROTEIN 4-LIKE"/>
    <property type="match status" value="1"/>
</dbReference>
<dbReference type="Gene3D" id="3.90.1150.10">
    <property type="entry name" value="Aspartate Aminotransferase, domain 1"/>
    <property type="match status" value="1"/>
</dbReference>
<keyword evidence="5" id="KW-0472">Membrane</keyword>
<keyword evidence="5" id="KW-1133">Transmembrane helix</keyword>
<protein>
    <submittedName>
        <fullName evidence="9">Tryptophan aminotransferase-related protein 3-like</fullName>
    </submittedName>
</protein>
<dbReference type="CDD" id="cd00609">
    <property type="entry name" value="AAT_like"/>
    <property type="match status" value="1"/>
</dbReference>
<comment type="cofactor">
    <cofactor evidence="1">
        <name>pyridoxal 5'-phosphate</name>
        <dbReference type="ChEBI" id="CHEBI:597326"/>
    </cofactor>
</comment>
<accession>A0A6P6ULG0</accession>
<dbReference type="InterPro" id="IPR037029">
    <property type="entry name" value="Alliinase_N_sf"/>
</dbReference>
<evidence type="ECO:0000256" key="5">
    <source>
        <dbReference type="SAM" id="Phobius"/>
    </source>
</evidence>
<comment type="similarity">
    <text evidence="2">Belongs to the alliinase family.</text>
</comment>
<evidence type="ECO:0000259" key="6">
    <source>
        <dbReference type="Pfam" id="PF04863"/>
    </source>
</evidence>
<dbReference type="InterPro" id="IPR050478">
    <property type="entry name" value="Ethylene_sulfur-biosynth"/>
</dbReference>
<keyword evidence="3" id="KW-0808">Transferase</keyword>
<evidence type="ECO:0000256" key="4">
    <source>
        <dbReference type="ARBA" id="ARBA00022898"/>
    </source>
</evidence>
<dbReference type="InterPro" id="IPR015424">
    <property type="entry name" value="PyrdxlP-dep_Trfase"/>
</dbReference>
<evidence type="ECO:0000256" key="3">
    <source>
        <dbReference type="ARBA" id="ARBA00022576"/>
    </source>
</evidence>